<dbReference type="GO" id="GO:0071008">
    <property type="term" value="C:U2-type post-mRNA release spliceosomal complex"/>
    <property type="evidence" value="ECO:0000318"/>
    <property type="project" value="GO_Central"/>
</dbReference>
<dbReference type="OMA" id="NKILYQW"/>
<proteinExistence type="predicted"/>
<dbReference type="FunCoup" id="Q757A6">
    <property type="interactions" value="940"/>
</dbReference>
<dbReference type="InParanoid" id="Q757A6"/>
<evidence type="ECO:0000256" key="1">
    <source>
        <dbReference type="SAM" id="MobiDB-lite"/>
    </source>
</evidence>
<reference evidence="3 4" key="1">
    <citation type="journal article" date="2004" name="Science">
        <title>The Ashbya gossypii genome as a tool for mapping the ancient Saccharomyces cerevisiae genome.</title>
        <authorList>
            <person name="Dietrich F.S."/>
            <person name="Voegeli S."/>
            <person name="Brachat S."/>
            <person name="Lerch A."/>
            <person name="Gates K."/>
            <person name="Steiner S."/>
            <person name="Mohr C."/>
            <person name="Pohlmann R."/>
            <person name="Luedi P."/>
            <person name="Choi S."/>
            <person name="Wing R.A."/>
            <person name="Flavier A."/>
            <person name="Gaffney T.D."/>
            <person name="Philippsen P."/>
        </authorList>
    </citation>
    <scope>NUCLEOTIDE SEQUENCE [LARGE SCALE GENOMIC DNA]</scope>
    <source>
        <strain evidence="4">ATCC 10895 / CBS 109.51 / FGSC 9923 / NRRL Y-1056</strain>
    </source>
</reference>
<dbReference type="InterPro" id="IPR045211">
    <property type="entry name" value="TFP11/STIP/Ntr1"/>
</dbReference>
<dbReference type="STRING" id="284811.Q757A6"/>
<dbReference type="Proteomes" id="UP000000591">
    <property type="component" value="Chromosome V"/>
</dbReference>
<keyword evidence="4" id="KW-1185">Reference proteome</keyword>
<dbReference type="Pfam" id="PF01585">
    <property type="entry name" value="G-patch"/>
    <property type="match status" value="1"/>
</dbReference>
<dbReference type="PANTHER" id="PTHR23329">
    <property type="entry name" value="TUFTELIN-INTERACTING PROTEIN 11-RELATED"/>
    <property type="match status" value="1"/>
</dbReference>
<dbReference type="InterPro" id="IPR000467">
    <property type="entry name" value="G_patch_dom"/>
</dbReference>
<feature type="region of interest" description="Disordered" evidence="1">
    <location>
        <begin position="1"/>
        <end position="38"/>
    </location>
</feature>
<dbReference type="KEGG" id="ago:AGOS_AER107W"/>
<dbReference type="HOGENOM" id="CLU_434104_0_0_1"/>
<gene>
    <name evidence="3" type="ORF">AGOS_AER107W</name>
</gene>
<dbReference type="GeneID" id="4621172"/>
<feature type="compositionally biased region" description="Polar residues" evidence="1">
    <location>
        <begin position="7"/>
        <end position="18"/>
    </location>
</feature>
<dbReference type="RefSeq" id="NP_984967.1">
    <property type="nucleotide sequence ID" value="NM_210321.1"/>
</dbReference>
<dbReference type="GO" id="GO:0003676">
    <property type="term" value="F:nucleic acid binding"/>
    <property type="evidence" value="ECO:0007669"/>
    <property type="project" value="InterPro"/>
</dbReference>
<evidence type="ECO:0000313" key="4">
    <source>
        <dbReference type="Proteomes" id="UP000000591"/>
    </source>
</evidence>
<accession>Q757A6</accession>
<dbReference type="PROSITE" id="PS50174">
    <property type="entry name" value="G_PATCH"/>
    <property type="match status" value="1"/>
</dbReference>
<feature type="domain" description="G-patch" evidence="2">
    <location>
        <begin position="43"/>
        <end position="89"/>
    </location>
</feature>
<dbReference type="PANTHER" id="PTHR23329:SF1">
    <property type="entry name" value="TUFTELIN-INTERACTING PROTEIN 11"/>
    <property type="match status" value="1"/>
</dbReference>
<reference evidence="4" key="2">
    <citation type="journal article" date="2013" name="G3 (Bethesda)">
        <title>Genomes of Ashbya fungi isolated from insects reveal four mating-type loci, numerous translocations, lack of transposons, and distinct gene duplications.</title>
        <authorList>
            <person name="Dietrich F.S."/>
            <person name="Voegeli S."/>
            <person name="Kuo S."/>
            <person name="Philippsen P."/>
        </authorList>
    </citation>
    <scope>GENOME REANNOTATION</scope>
    <source>
        <strain evidence="4">ATCC 10895 / CBS 109.51 / FGSC 9923 / NRRL Y-1056</strain>
    </source>
</reference>
<dbReference type="OrthoDB" id="4822at2759"/>
<organism evidence="3 4">
    <name type="scientific">Eremothecium gossypii (strain ATCC 10895 / CBS 109.51 / FGSC 9923 / NRRL Y-1056)</name>
    <name type="common">Yeast</name>
    <name type="synonym">Ashbya gossypii</name>
    <dbReference type="NCBI Taxonomy" id="284811"/>
    <lineage>
        <taxon>Eukaryota</taxon>
        <taxon>Fungi</taxon>
        <taxon>Dikarya</taxon>
        <taxon>Ascomycota</taxon>
        <taxon>Saccharomycotina</taxon>
        <taxon>Saccharomycetes</taxon>
        <taxon>Saccharomycetales</taxon>
        <taxon>Saccharomycetaceae</taxon>
        <taxon>Eremothecium</taxon>
    </lineage>
</organism>
<dbReference type="EMBL" id="AE016818">
    <property type="protein sequence ID" value="AAS52791.1"/>
    <property type="molecule type" value="Genomic_DNA"/>
</dbReference>
<dbReference type="SMART" id="SM00443">
    <property type="entry name" value="G_patch"/>
    <property type="match status" value="1"/>
</dbReference>
<evidence type="ECO:0000313" key="3">
    <source>
        <dbReference type="EMBL" id="AAS52791.1"/>
    </source>
</evidence>
<sequence length="636" mass="71741">MEGISHLAQQDGNPTGSVMQPKRRRVEDGASSDGEVRGEIKRKYGIGAQLMAKMGYKEGSGLGKEGTGRTTPILVEQRPQGMGLGANVSISSDSEQSEVELVTREAVKFESKGVETDTSRIADKIAKLEIAGVQVPAEVMSLRSGTKTLGYQRAAAMERVLSELLQVGEQLATLQLREDQLQQGLDAAIQSSDSVEQVLNALQQPTALPERVAAILALEDPETVDILCASSIREYFTECKDWDPLDPLDPSYLILLELVDVLSYVMDSSTSTLNQTQTVIYNIVWERLHGFWTNIDMQKGHVLAGILLDYKSILDFVHCSDYIYGNYVSAQLAHILERWDVSELLVDHSAITDLVLILPPHISDEIRQLVQAKFTEYCSAWYHRDSPIPVPNLVFIRQLLGEGTVEDISRRCLLPNFIDQLWEKYFDPTFELEDPACNDGSLYFVARLRECEDLLPSKEYRMILRAVFDRLNRLLYQWHLYCPQRAAEARSWFNWYINSGFHAPTNTQVQEIKRTLRFLAEPGTPIHDEQLDLVAALGLAPENKETLQNLPLARVSVTFKDVVTDYCEAHGLLLEKTGDVATLRVYQHARTVPVFTVTHVHRRRRVALCEDVLWVQEGIGFKPTYLYELETLLKSA</sequence>
<dbReference type="eggNOG" id="KOG2184">
    <property type="taxonomic scope" value="Eukaryota"/>
</dbReference>
<dbReference type="AlphaFoldDB" id="Q757A6"/>
<dbReference type="GO" id="GO:0000390">
    <property type="term" value="P:spliceosomal complex disassembly"/>
    <property type="evidence" value="ECO:0000318"/>
    <property type="project" value="GO_Central"/>
</dbReference>
<evidence type="ECO:0000259" key="2">
    <source>
        <dbReference type="PROSITE" id="PS50174"/>
    </source>
</evidence>
<protein>
    <submittedName>
        <fullName evidence="3">AER107Wp</fullName>
    </submittedName>
</protein>
<name>Q757A6_EREGS</name>